<proteinExistence type="predicted"/>
<evidence type="ECO:0000313" key="1">
    <source>
        <dbReference type="EMBL" id="CDR95852.1"/>
    </source>
</evidence>
<keyword evidence="2" id="KW-1185">Reference proteome</keyword>
<sequence>MAAARIGDGRVAIQVAVADSYHVSGGPFCCFVRVAPVESQWSDDDTPVSVDFISLNVYGLVSFGSRLLAPSKIQNSLHFGFLKEARRRLKPNEGAHLICASDAVLFHTCTEIKRTSPESYCRSTPHPTDSGADRYTCTIPPFVPPTVDGENVSCNYFVDVTVQHSSNRLSLQRETLRRRLEFRVQGSIYPGVPTLDDALYPFLPKKGGYRLDGGRVDEAVLPRVCRDITSGDYGRENMFFDYDSTLVRLEAESPAVEITADRSTDASLLSRDLNAFWHVWDTMNGSGFLHEPEESYVLRRYNRFVEQFTELVLNDATGKELEKYRPWFGSMLQVMQPSGDQGPAGGGRHEALRKFYKVVEERIAQLQGTTMDNLRHAAGDSLEMQYEQAVDGKVVVQWRHLCQQVRIK</sequence>
<gene>
    <name evidence="1" type="ORF">BBBOND_0210050</name>
</gene>
<dbReference type="KEGG" id="bbig:BBBOND_0210050"/>
<reference evidence="2" key="1">
    <citation type="submission" date="2014-06" db="EMBL/GenBank/DDBJ databases">
        <authorList>
            <person name="Aslett M."/>
            <person name="De Silva N."/>
        </authorList>
    </citation>
    <scope>NUCLEOTIDE SEQUENCE [LARGE SCALE GENOMIC DNA]</scope>
    <source>
        <strain evidence="2">Bond</strain>
    </source>
</reference>
<protein>
    <submittedName>
        <fullName evidence="1">Uncharacterized protein</fullName>
    </submittedName>
</protein>
<organism evidence="1 2">
    <name type="scientific">Babesia bigemina</name>
    <dbReference type="NCBI Taxonomy" id="5866"/>
    <lineage>
        <taxon>Eukaryota</taxon>
        <taxon>Sar</taxon>
        <taxon>Alveolata</taxon>
        <taxon>Apicomplexa</taxon>
        <taxon>Aconoidasida</taxon>
        <taxon>Piroplasmida</taxon>
        <taxon>Babesiidae</taxon>
        <taxon>Babesia</taxon>
    </lineage>
</organism>
<dbReference type="RefSeq" id="XP_012768038.1">
    <property type="nucleotide sequence ID" value="XM_012912584.1"/>
</dbReference>
<accession>A0A061D7A5</accession>
<dbReference type="EMBL" id="LK391708">
    <property type="protein sequence ID" value="CDR95852.1"/>
    <property type="molecule type" value="Genomic_DNA"/>
</dbReference>
<name>A0A061D7A5_BABBI</name>
<dbReference type="Proteomes" id="UP000033188">
    <property type="component" value="Chromosome 2"/>
</dbReference>
<dbReference type="AlphaFoldDB" id="A0A061D7A5"/>
<dbReference type="OMA" id="WHVWDTM"/>
<evidence type="ECO:0000313" key="2">
    <source>
        <dbReference type="Proteomes" id="UP000033188"/>
    </source>
</evidence>
<dbReference type="VEuPathDB" id="PiroplasmaDB:BBBOND_0210050"/>
<dbReference type="OrthoDB" id="360335at2759"/>
<dbReference type="GeneID" id="24564393"/>